<keyword evidence="15" id="KW-1185">Reference proteome</keyword>
<dbReference type="InterPro" id="IPR008915">
    <property type="entry name" value="Peptidase_M50"/>
</dbReference>
<evidence type="ECO:0000256" key="11">
    <source>
        <dbReference type="ARBA" id="ARBA00023136"/>
    </source>
</evidence>
<accession>A0A366XYX0</accession>
<evidence type="ECO:0000256" key="8">
    <source>
        <dbReference type="ARBA" id="ARBA00022833"/>
    </source>
</evidence>
<evidence type="ECO:0000256" key="9">
    <source>
        <dbReference type="ARBA" id="ARBA00022989"/>
    </source>
</evidence>
<evidence type="ECO:0000256" key="3">
    <source>
        <dbReference type="ARBA" id="ARBA00007931"/>
    </source>
</evidence>
<dbReference type="Proteomes" id="UP000253314">
    <property type="component" value="Unassembled WGS sequence"/>
</dbReference>
<evidence type="ECO:0000313" key="15">
    <source>
        <dbReference type="Proteomes" id="UP000253314"/>
    </source>
</evidence>
<keyword evidence="5 12" id="KW-0812">Transmembrane</keyword>
<evidence type="ECO:0000313" key="14">
    <source>
        <dbReference type="EMBL" id="RBW71600.1"/>
    </source>
</evidence>
<comment type="caution">
    <text evidence="14">The sequence shown here is derived from an EMBL/GenBank/DDBJ whole genome shotgun (WGS) entry which is preliminary data.</text>
</comment>
<comment type="cofactor">
    <cofactor evidence="1">
        <name>Zn(2+)</name>
        <dbReference type="ChEBI" id="CHEBI:29105"/>
    </cofactor>
</comment>
<keyword evidence="11 12" id="KW-0472">Membrane</keyword>
<dbReference type="Pfam" id="PF02163">
    <property type="entry name" value="Peptidase_M50"/>
    <property type="match status" value="2"/>
</dbReference>
<evidence type="ECO:0000256" key="5">
    <source>
        <dbReference type="ARBA" id="ARBA00022692"/>
    </source>
</evidence>
<evidence type="ECO:0000256" key="2">
    <source>
        <dbReference type="ARBA" id="ARBA00004141"/>
    </source>
</evidence>
<keyword evidence="6" id="KW-0479">Metal-binding</keyword>
<feature type="transmembrane region" description="Helical" evidence="12">
    <location>
        <begin position="151"/>
        <end position="172"/>
    </location>
</feature>
<dbReference type="PANTHER" id="PTHR39188:SF3">
    <property type="entry name" value="STAGE IV SPORULATION PROTEIN FB"/>
    <property type="match status" value="1"/>
</dbReference>
<keyword evidence="8" id="KW-0862">Zinc</keyword>
<feature type="domain" description="Peptidase M50" evidence="13">
    <location>
        <begin position="111"/>
        <end position="163"/>
    </location>
</feature>
<feature type="transmembrane region" description="Helical" evidence="12">
    <location>
        <begin position="78"/>
        <end position="99"/>
    </location>
</feature>
<feature type="transmembrane region" description="Helical" evidence="12">
    <location>
        <begin position="5"/>
        <end position="21"/>
    </location>
</feature>
<evidence type="ECO:0000256" key="6">
    <source>
        <dbReference type="ARBA" id="ARBA00022723"/>
    </source>
</evidence>
<sequence length="283" mass="33749">MINKFVIHPLFWAVFSISMITGHFRDFILVFCLIFIHEIGHTGAAYFFGWRIKKIVFLPFGGVAEVDEHGNKPFREEFIVVMAGPCQHIWMTGAAYFLMTFNIWDPAFYEQFLTYNFMILFFNLLPIWPLDGGKLLFLACARRYPFKRAHLVSLVISLHFLIVFAMVCFIFYPFQLNVFIIILFLGAAHYREWRHHPYIYLRFLLERYHAQKRDCEKQLFIEVQETAFLQDVLKTFRKGVSHRIILKQGMKPRHPIINEYDLLHLFFKEQKAWSTVAECFHSK</sequence>
<evidence type="ECO:0000256" key="4">
    <source>
        <dbReference type="ARBA" id="ARBA00022670"/>
    </source>
</evidence>
<dbReference type="OrthoDB" id="166377at2"/>
<keyword evidence="9 12" id="KW-1133">Transmembrane helix</keyword>
<comment type="subcellular location">
    <subcellularLocation>
        <location evidence="2">Membrane</location>
        <topology evidence="2">Multi-pass membrane protein</topology>
    </subcellularLocation>
</comment>
<dbReference type="GO" id="GO:0046872">
    <property type="term" value="F:metal ion binding"/>
    <property type="evidence" value="ECO:0007669"/>
    <property type="project" value="UniProtKB-KW"/>
</dbReference>
<name>A0A366XYX0_9BACI</name>
<comment type="similarity">
    <text evidence="3">Belongs to the peptidase M50B family.</text>
</comment>
<organism evidence="14 15">
    <name type="scientific">Bacillus taeanensis</name>
    <dbReference type="NCBI Taxonomy" id="273032"/>
    <lineage>
        <taxon>Bacteria</taxon>
        <taxon>Bacillati</taxon>
        <taxon>Bacillota</taxon>
        <taxon>Bacilli</taxon>
        <taxon>Bacillales</taxon>
        <taxon>Bacillaceae</taxon>
        <taxon>Bacillus</taxon>
    </lineage>
</organism>
<dbReference type="PANTHER" id="PTHR39188">
    <property type="entry name" value="MEMBRANE-ASSOCIATED ZINC METALLOPROTEASE M50B"/>
    <property type="match status" value="1"/>
</dbReference>
<protein>
    <submittedName>
        <fullName evidence="14">Stage IV sporulation protein FB</fullName>
    </submittedName>
</protein>
<dbReference type="CDD" id="cd06161">
    <property type="entry name" value="S2P-M50_SpoIVFB"/>
    <property type="match status" value="1"/>
</dbReference>
<evidence type="ECO:0000259" key="13">
    <source>
        <dbReference type="Pfam" id="PF02163"/>
    </source>
</evidence>
<feature type="transmembrane region" description="Helical" evidence="12">
    <location>
        <begin position="111"/>
        <end position="130"/>
    </location>
</feature>
<evidence type="ECO:0000256" key="10">
    <source>
        <dbReference type="ARBA" id="ARBA00023049"/>
    </source>
</evidence>
<keyword evidence="4" id="KW-0645">Protease</keyword>
<dbReference type="GO" id="GO:0006508">
    <property type="term" value="P:proteolysis"/>
    <property type="evidence" value="ECO:0007669"/>
    <property type="project" value="UniProtKB-KW"/>
</dbReference>
<evidence type="ECO:0000256" key="7">
    <source>
        <dbReference type="ARBA" id="ARBA00022801"/>
    </source>
</evidence>
<dbReference type="EMBL" id="QOCW01000001">
    <property type="protein sequence ID" value="RBW71600.1"/>
    <property type="molecule type" value="Genomic_DNA"/>
</dbReference>
<evidence type="ECO:0000256" key="1">
    <source>
        <dbReference type="ARBA" id="ARBA00001947"/>
    </source>
</evidence>
<dbReference type="AlphaFoldDB" id="A0A366XYX0"/>
<keyword evidence="10" id="KW-0482">Metalloprotease</keyword>
<dbReference type="RefSeq" id="WP_113804301.1">
    <property type="nucleotide sequence ID" value="NZ_QOCW01000001.1"/>
</dbReference>
<gene>
    <name evidence="14" type="ORF">DS031_02305</name>
</gene>
<dbReference type="GO" id="GO:0016020">
    <property type="term" value="C:membrane"/>
    <property type="evidence" value="ECO:0007669"/>
    <property type="project" value="UniProtKB-SubCell"/>
</dbReference>
<evidence type="ECO:0000256" key="12">
    <source>
        <dbReference type="SAM" id="Phobius"/>
    </source>
</evidence>
<keyword evidence="7" id="KW-0378">Hydrolase</keyword>
<feature type="domain" description="Peptidase M50" evidence="13">
    <location>
        <begin position="28"/>
        <end position="101"/>
    </location>
</feature>
<proteinExistence type="inferred from homology"/>
<reference evidence="14 15" key="1">
    <citation type="submission" date="2018-07" db="EMBL/GenBank/DDBJ databases">
        <title>Lottiidibacillus patelloidae gen. nov., sp. nov., isolated from the intestinal tract of a marine limpet and the reclassification of B. taeanensis BH030017T, B. algicola KMM 3737T and B. hwajinpoensis SW-72T as genus Lottiidibacillus.</title>
        <authorList>
            <person name="Liu R."/>
            <person name="Huang Z."/>
        </authorList>
    </citation>
    <scope>NUCLEOTIDE SEQUENCE [LARGE SCALE GENOMIC DNA]</scope>
    <source>
        <strain evidence="14 15">BH030017</strain>
    </source>
</reference>
<feature type="transmembrane region" description="Helical" evidence="12">
    <location>
        <begin position="27"/>
        <end position="48"/>
    </location>
</feature>
<dbReference type="GO" id="GO:0008237">
    <property type="term" value="F:metallopeptidase activity"/>
    <property type="evidence" value="ECO:0007669"/>
    <property type="project" value="UniProtKB-KW"/>
</dbReference>